<dbReference type="Pfam" id="PF00668">
    <property type="entry name" value="Condensation"/>
    <property type="match status" value="1"/>
</dbReference>
<evidence type="ECO:0000313" key="7">
    <source>
        <dbReference type="Proteomes" id="UP000030106"/>
    </source>
</evidence>
<dbReference type="GO" id="GO:0016874">
    <property type="term" value="F:ligase activity"/>
    <property type="evidence" value="ECO:0007669"/>
    <property type="project" value="UniProtKB-KW"/>
</dbReference>
<keyword evidence="2" id="KW-0597">Phosphoprotein</keyword>
<dbReference type="InterPro" id="IPR023213">
    <property type="entry name" value="CAT-like_dom_sf"/>
</dbReference>
<evidence type="ECO:0000256" key="2">
    <source>
        <dbReference type="ARBA" id="ARBA00022553"/>
    </source>
</evidence>
<dbReference type="Proteomes" id="UP000030106">
    <property type="component" value="Unassembled WGS sequence"/>
</dbReference>
<feature type="domain" description="AMP-dependent synthetase/ligase" evidence="4">
    <location>
        <begin position="478"/>
        <end position="815"/>
    </location>
</feature>
<comment type="caution">
    <text evidence="6">The sequence shown here is derived from an EMBL/GenBank/DDBJ whole genome shotgun (WGS) entry which is preliminary data.</text>
</comment>
<reference evidence="6 7" key="1">
    <citation type="submission" date="2012-10" db="EMBL/GenBank/DDBJ databases">
        <title>Genome sequencing and analysis of entomopathogenic fungi Beauveria bassiana D1-5.</title>
        <authorList>
            <person name="Li Q."/>
            <person name="Wang L."/>
            <person name="Zhang Z."/>
            <person name="Wang Q."/>
            <person name="Ren J."/>
            <person name="Wang M."/>
            <person name="Xu W."/>
            <person name="Wang J."/>
            <person name="Lu Y."/>
            <person name="Du Q."/>
            <person name="Sun Z."/>
        </authorList>
    </citation>
    <scope>NUCLEOTIDE SEQUENCE [LARGE SCALE GENOMIC DNA]</scope>
    <source>
        <strain evidence="6 7">D1-5</strain>
    </source>
</reference>
<evidence type="ECO:0000259" key="5">
    <source>
        <dbReference type="Pfam" id="PF00668"/>
    </source>
</evidence>
<evidence type="ECO:0000256" key="1">
    <source>
        <dbReference type="ARBA" id="ARBA00022450"/>
    </source>
</evidence>
<protein>
    <submittedName>
        <fullName evidence="6">HC-toxin synthetase</fullName>
    </submittedName>
</protein>
<evidence type="ECO:0000259" key="4">
    <source>
        <dbReference type="Pfam" id="PF00501"/>
    </source>
</evidence>
<name>A0A0A2VQI9_BEABA</name>
<dbReference type="CDD" id="cd19545">
    <property type="entry name" value="FUM14_C_NRPS-like"/>
    <property type="match status" value="1"/>
</dbReference>
<dbReference type="STRING" id="1245745.A0A0A2VQI9"/>
<dbReference type="GO" id="GO:0043041">
    <property type="term" value="P:amino acid activation for nonribosomal peptide biosynthetic process"/>
    <property type="evidence" value="ECO:0007669"/>
    <property type="project" value="TreeGrafter"/>
</dbReference>
<feature type="domain" description="Condensation" evidence="5">
    <location>
        <begin position="34"/>
        <end position="454"/>
    </location>
</feature>
<dbReference type="NCBIfam" id="TIGR01733">
    <property type="entry name" value="AA-adenyl-dom"/>
    <property type="match status" value="1"/>
</dbReference>
<dbReference type="EMBL" id="ANFO01001288">
    <property type="protein sequence ID" value="KGQ03079.1"/>
    <property type="molecule type" value="Genomic_DNA"/>
</dbReference>
<dbReference type="InterPro" id="IPR045851">
    <property type="entry name" value="AMP-bd_C_sf"/>
</dbReference>
<dbReference type="PANTHER" id="PTHR45527">
    <property type="entry name" value="NONRIBOSOMAL PEPTIDE SYNTHETASE"/>
    <property type="match status" value="1"/>
</dbReference>
<dbReference type="Gene3D" id="2.30.38.10">
    <property type="entry name" value="Luciferase, Domain 3"/>
    <property type="match status" value="1"/>
</dbReference>
<keyword evidence="3" id="KW-0436">Ligase</keyword>
<dbReference type="HOGENOM" id="CLU_000022_2_12_1"/>
<dbReference type="Gene3D" id="3.30.559.10">
    <property type="entry name" value="Chloramphenicol acetyltransferase-like domain"/>
    <property type="match status" value="1"/>
</dbReference>
<dbReference type="Gene3D" id="3.30.300.30">
    <property type="match status" value="1"/>
</dbReference>
<evidence type="ECO:0000256" key="3">
    <source>
        <dbReference type="ARBA" id="ARBA00022598"/>
    </source>
</evidence>
<keyword evidence="1" id="KW-0596">Phosphopantetheine</keyword>
<dbReference type="Pfam" id="PF00501">
    <property type="entry name" value="AMP-binding"/>
    <property type="match status" value="1"/>
</dbReference>
<dbReference type="CDD" id="cd05918">
    <property type="entry name" value="A_NRPS_SidN3_like"/>
    <property type="match status" value="1"/>
</dbReference>
<proteinExistence type="predicted"/>
<dbReference type="OrthoDB" id="4864404at2759"/>
<dbReference type="GO" id="GO:0005737">
    <property type="term" value="C:cytoplasm"/>
    <property type="evidence" value="ECO:0007669"/>
    <property type="project" value="TreeGrafter"/>
</dbReference>
<dbReference type="InterPro" id="IPR020845">
    <property type="entry name" value="AMP-binding_CS"/>
</dbReference>
<dbReference type="GO" id="GO:0044550">
    <property type="term" value="P:secondary metabolite biosynthetic process"/>
    <property type="evidence" value="ECO:0007669"/>
    <property type="project" value="TreeGrafter"/>
</dbReference>
<dbReference type="Gene3D" id="3.30.559.30">
    <property type="entry name" value="Nonribosomal peptide synthetase, condensation domain"/>
    <property type="match status" value="1"/>
</dbReference>
<dbReference type="AlphaFoldDB" id="A0A0A2VQI9"/>
<dbReference type="SUPFAM" id="SSF52777">
    <property type="entry name" value="CoA-dependent acyltransferases"/>
    <property type="match status" value="2"/>
</dbReference>
<evidence type="ECO:0000313" key="6">
    <source>
        <dbReference type="EMBL" id="KGQ03079.1"/>
    </source>
</evidence>
<accession>A0A0A2VQI9</accession>
<dbReference type="GO" id="GO:0031177">
    <property type="term" value="F:phosphopantetheine binding"/>
    <property type="evidence" value="ECO:0007669"/>
    <property type="project" value="TreeGrafter"/>
</dbReference>
<dbReference type="InterPro" id="IPR001242">
    <property type="entry name" value="Condensation_dom"/>
</dbReference>
<dbReference type="PANTHER" id="PTHR45527:SF1">
    <property type="entry name" value="FATTY ACID SYNTHASE"/>
    <property type="match status" value="1"/>
</dbReference>
<organism evidence="6 7">
    <name type="scientific">Beauveria bassiana D1-5</name>
    <dbReference type="NCBI Taxonomy" id="1245745"/>
    <lineage>
        <taxon>Eukaryota</taxon>
        <taxon>Fungi</taxon>
        <taxon>Dikarya</taxon>
        <taxon>Ascomycota</taxon>
        <taxon>Pezizomycotina</taxon>
        <taxon>Sordariomycetes</taxon>
        <taxon>Hypocreomycetidae</taxon>
        <taxon>Hypocreales</taxon>
        <taxon>Cordycipitaceae</taxon>
        <taxon>Beauveria</taxon>
    </lineage>
</organism>
<dbReference type="SUPFAM" id="SSF56801">
    <property type="entry name" value="Acetyl-CoA synthetase-like"/>
    <property type="match status" value="1"/>
</dbReference>
<dbReference type="FunFam" id="3.30.300.30:FF:000015">
    <property type="entry name" value="Nonribosomal peptide synthase SidD"/>
    <property type="match status" value="1"/>
</dbReference>
<gene>
    <name evidence="6" type="ORF">BBAD15_g11710</name>
</gene>
<dbReference type="PROSITE" id="PS00455">
    <property type="entry name" value="AMP_BINDING"/>
    <property type="match status" value="1"/>
</dbReference>
<sequence length="996" mass="109933">MASRYSLPRSGLDADDLIAELAALLCSVDSSCVEDVFPCTPWQQECLASATIAKNNCLSRYQWKLRQTVNGARFRAAVEAVMDSTPVLRTRIIELPSRGAVNVVVRQPVSWITKISPEECIDGDEMAMAMEDTGTPLSRCGLVEKDEHGDNYFIWALHPAIHDDISLRQHLREIDQTYSGLERASLLPFQLYVRFCETLDERRAAMFWERKLSGAKSAPFPNVAAGAAAHVRPDKSLQQYITGPLELGKDDSAASATVWMAWAMLTARYTDSEEVLFGAKVTGRQAAMEDIDRIAGPTTSTVPIWASIDWQSTISEVRQQMQRQAADLVPFAQLGLNKIRQLSAEADKASRFQSLIVVQSAQDVERYSSVVFASEFEDMGTAGSFPRDNYAVVITCRTLGQKVRCNMEFDSSIVHEKEAQRMLGQFCHILQLVCSPSNNITRLSDLDMASPRDLQDIWSKNAVVPAAVNNCVHTIIAENTARQRHAPAVCGWDGELTYAELDELSTQLAYHLIDLGVKSRSIIPLCFEKSMWTPVAMLAVMKTGSASVALDIAHPLLRLQTIVEKYDRKVILCSQKQETMARSLGFRDVVIVDRDHIARQRAGASELPQVSPSQTLFITYTSGSTGTPKGARISHSNVCAAIHYQGHVLGFRTTSRVLDFSPYSFDVAWSNVLHTLCAGGCLCVASMDEMMDSIDDTLLRYRVNLVNITPSTLRAITPEDSALETILLSGERPNSHVLSQWIDKVCIKNTYGPSECTFKSAHAIVSPANLQSPDIGQTFGVCGWVVQPGRDDLLAPFGQVGELLIEGPLVGQGYLNEVEKTSVSFIHDPPWLLRGGPGVVGRHGRLYKTGDLVRYNVDGTMQFVGRRDEQVKIRGQRVELGEVEHHVQKHLATTAATTLPFAVELITPRGSQNAMLVVFISSIPQTESNRSMETVVEELMVGLNDKLAQALPSYMIPSSYVPITELPMGGTGKIDRRRLRQIGSELSREELLATAI</sequence>
<dbReference type="Gene3D" id="3.40.50.980">
    <property type="match status" value="2"/>
</dbReference>
<dbReference type="InterPro" id="IPR000873">
    <property type="entry name" value="AMP-dep_synth/lig_dom"/>
</dbReference>
<dbReference type="eggNOG" id="KOG1178">
    <property type="taxonomic scope" value="Eukaryota"/>
</dbReference>
<dbReference type="InterPro" id="IPR010071">
    <property type="entry name" value="AA_adenyl_dom"/>
</dbReference>